<organism evidence="2">
    <name type="scientific">Erwinia phage Harbringer</name>
    <dbReference type="NCBI Taxonomy" id="3158978"/>
    <lineage>
        <taxon>Viruses</taxon>
        <taxon>Duplodnaviria</taxon>
        <taxon>Heunggongvirae</taxon>
        <taxon>Uroviricota</taxon>
        <taxon>Caudoviricetes</taxon>
        <taxon>Andersonviridae</taxon>
        <taxon>Ounavirinae</taxon>
        <taxon>Kolesnikvirus</taxon>
    </lineage>
</organism>
<reference evidence="2" key="1">
    <citation type="submission" date="2024-05" db="EMBL/GenBank/DDBJ databases">
        <authorList>
            <person name="Abreu G."/>
            <person name="Garcia E."/>
            <person name="Oliveira H."/>
        </authorList>
    </citation>
    <scope>NUCLEOTIDE SEQUENCE</scope>
</reference>
<dbReference type="EMBL" id="PP854833">
    <property type="protein sequence ID" value="XCG99313.1"/>
    <property type="molecule type" value="Genomic_DNA"/>
</dbReference>
<accession>A0AAU8EI38</accession>
<keyword evidence="1" id="KW-1133">Transmembrane helix</keyword>
<protein>
    <submittedName>
        <fullName evidence="2">Uncharacterized protein</fullName>
    </submittedName>
</protein>
<gene>
    <name evidence="2" type="ORF">Harbringer_065</name>
</gene>
<name>A0AAU8EI38_9CAUD</name>
<keyword evidence="1" id="KW-0472">Membrane</keyword>
<sequence>MTENSWFYDVFDRFWTKKLKYMVIPYFTGLFLYATLRSVI</sequence>
<proteinExistence type="predicted"/>
<evidence type="ECO:0000256" key="1">
    <source>
        <dbReference type="SAM" id="Phobius"/>
    </source>
</evidence>
<evidence type="ECO:0000313" key="2">
    <source>
        <dbReference type="EMBL" id="XCG99313.1"/>
    </source>
</evidence>
<feature type="transmembrane region" description="Helical" evidence="1">
    <location>
        <begin position="20"/>
        <end position="36"/>
    </location>
</feature>
<keyword evidence="1" id="KW-0812">Transmembrane</keyword>